<dbReference type="AlphaFoldDB" id="A0A562PI40"/>
<dbReference type="PROSITE" id="PS50848">
    <property type="entry name" value="START"/>
    <property type="match status" value="1"/>
</dbReference>
<evidence type="ECO:0000313" key="2">
    <source>
        <dbReference type="EMBL" id="QGZ37634.1"/>
    </source>
</evidence>
<reference evidence="3 4" key="1">
    <citation type="journal article" date="2015" name="Stand. Genomic Sci.">
        <title>Genomic Encyclopedia of Bacterial and Archaeal Type Strains, Phase III: the genomes of soil and plant-associated and newly described type strains.</title>
        <authorList>
            <person name="Whitman W.B."/>
            <person name="Woyke T."/>
            <person name="Klenk H.P."/>
            <person name="Zhou Y."/>
            <person name="Lilburn T.G."/>
            <person name="Beck B.J."/>
            <person name="De Vos P."/>
            <person name="Vandamme P."/>
            <person name="Eisen J.A."/>
            <person name="Garrity G."/>
            <person name="Hugenholtz P."/>
            <person name="Kyrpides N.C."/>
        </authorList>
    </citation>
    <scope>NUCLEOTIDE SEQUENCE [LARGE SCALE GENOMIC DNA]</scope>
    <source>
        <strain evidence="3 4">CGMCC 1.10685</strain>
    </source>
</reference>
<dbReference type="Proteomes" id="UP000315112">
    <property type="component" value="Unassembled WGS sequence"/>
</dbReference>
<gene>
    <name evidence="2" type="ORF">GO485_00240</name>
    <name evidence="3" type="ORF">IP92_04521</name>
</gene>
<dbReference type="OrthoDB" id="5734556at2"/>
<sequence>MNATTWKKFGRRTLVIAAALIAGGYAASAAWKLSGSEQWKLEIDRDGVQVWSYKEPGRSTKLFKAVTHGHYTQSQLVASLMLDNDSLQNCKDWIPVCTKLTVLEPYNDKAQGDAVLWTLELMPPVFANREYVIKSHAAQDPQTKIVSVDIMAAANKIPLHECCVRITHIHNRWQVSPARNGQVEIALVQDFGMGGFFPDVLLNLGNAEQTWTMFHDKLPGLLNKPKYRNARFDYIDEAAAAPLVSR</sequence>
<dbReference type="Proteomes" id="UP000437862">
    <property type="component" value="Chromosome"/>
</dbReference>
<dbReference type="Gene3D" id="3.30.530.20">
    <property type="match status" value="1"/>
</dbReference>
<reference evidence="2 5" key="3">
    <citation type="submission" date="2019-12" db="EMBL/GenBank/DDBJ databases">
        <title>Draft Genome Sequences of Six Type Strains of the Genus Massilia.</title>
        <authorList>
            <person name="Miess H."/>
            <person name="Frediansyah A."/>
            <person name="Goeker M."/>
            <person name="Gross H."/>
        </authorList>
    </citation>
    <scope>NUCLEOTIDE SEQUENCE [LARGE SCALE GENOMIC DNA]</scope>
    <source>
        <strain evidence="2 5">DSM 26639</strain>
    </source>
</reference>
<dbReference type="RefSeq" id="WP_145879450.1">
    <property type="nucleotide sequence ID" value="NZ_CP046904.1"/>
</dbReference>
<dbReference type="SUPFAM" id="SSF55961">
    <property type="entry name" value="Bet v1-like"/>
    <property type="match status" value="1"/>
</dbReference>
<protein>
    <recommendedName>
        <fullName evidence="1">START domain-containing protein</fullName>
    </recommendedName>
</protein>
<dbReference type="GO" id="GO:0008289">
    <property type="term" value="F:lipid binding"/>
    <property type="evidence" value="ECO:0007669"/>
    <property type="project" value="InterPro"/>
</dbReference>
<accession>A0A562PI40</accession>
<proteinExistence type="predicted"/>
<evidence type="ECO:0000259" key="1">
    <source>
        <dbReference type="PROSITE" id="PS50848"/>
    </source>
</evidence>
<name>A0A562PI40_9BURK</name>
<organism evidence="3 4">
    <name type="scientific">Pseudoduganella flava</name>
    <dbReference type="NCBI Taxonomy" id="871742"/>
    <lineage>
        <taxon>Bacteria</taxon>
        <taxon>Pseudomonadati</taxon>
        <taxon>Pseudomonadota</taxon>
        <taxon>Betaproteobacteria</taxon>
        <taxon>Burkholderiales</taxon>
        <taxon>Oxalobacteraceae</taxon>
        <taxon>Telluria group</taxon>
        <taxon>Pseudoduganella</taxon>
    </lineage>
</organism>
<dbReference type="EMBL" id="VLKW01000010">
    <property type="protein sequence ID" value="TWI44003.1"/>
    <property type="molecule type" value="Genomic_DNA"/>
</dbReference>
<keyword evidence="5" id="KW-1185">Reference proteome</keyword>
<evidence type="ECO:0000313" key="5">
    <source>
        <dbReference type="Proteomes" id="UP000437862"/>
    </source>
</evidence>
<evidence type="ECO:0000313" key="3">
    <source>
        <dbReference type="EMBL" id="TWI44003.1"/>
    </source>
</evidence>
<feature type="domain" description="START" evidence="1">
    <location>
        <begin position="31"/>
        <end position="203"/>
    </location>
</feature>
<evidence type="ECO:0000313" key="4">
    <source>
        <dbReference type="Proteomes" id="UP000315112"/>
    </source>
</evidence>
<reference evidence="3" key="2">
    <citation type="submission" date="2019-07" db="EMBL/GenBank/DDBJ databases">
        <authorList>
            <person name="Whitman W."/>
            <person name="Huntemann M."/>
            <person name="Clum A."/>
            <person name="Pillay M."/>
            <person name="Palaniappan K."/>
            <person name="Varghese N."/>
            <person name="Mikhailova N."/>
            <person name="Stamatis D."/>
            <person name="Reddy T."/>
            <person name="Daum C."/>
            <person name="Shapiro N."/>
            <person name="Ivanova N."/>
            <person name="Kyrpides N."/>
            <person name="Woyke T."/>
        </authorList>
    </citation>
    <scope>NUCLEOTIDE SEQUENCE</scope>
    <source>
        <strain evidence="3">CGMCC 1.10685</strain>
    </source>
</reference>
<dbReference type="EMBL" id="CP046904">
    <property type="protein sequence ID" value="QGZ37634.1"/>
    <property type="molecule type" value="Genomic_DNA"/>
</dbReference>
<dbReference type="InterPro" id="IPR023393">
    <property type="entry name" value="START-like_dom_sf"/>
</dbReference>
<dbReference type="InterPro" id="IPR002913">
    <property type="entry name" value="START_lipid-bd_dom"/>
</dbReference>